<accession>A0A165CPM8</accession>
<proteinExistence type="predicted"/>
<dbReference type="STRING" id="1314781.A0A165CPM8"/>
<feature type="region of interest" description="Disordered" evidence="1">
    <location>
        <begin position="85"/>
        <end position="107"/>
    </location>
</feature>
<name>A0A165CPM8_EXIGL</name>
<dbReference type="InParanoid" id="A0A165CPM8"/>
<evidence type="ECO:0000313" key="2">
    <source>
        <dbReference type="EMBL" id="KZV82861.1"/>
    </source>
</evidence>
<dbReference type="Proteomes" id="UP000077266">
    <property type="component" value="Unassembled WGS sequence"/>
</dbReference>
<keyword evidence="3" id="KW-1185">Reference proteome</keyword>
<feature type="compositionally biased region" description="Basic and acidic residues" evidence="1">
    <location>
        <begin position="511"/>
        <end position="521"/>
    </location>
</feature>
<evidence type="ECO:0000256" key="1">
    <source>
        <dbReference type="SAM" id="MobiDB-lite"/>
    </source>
</evidence>
<evidence type="ECO:0000313" key="3">
    <source>
        <dbReference type="Proteomes" id="UP000077266"/>
    </source>
</evidence>
<organism evidence="2 3">
    <name type="scientific">Exidia glandulosa HHB12029</name>
    <dbReference type="NCBI Taxonomy" id="1314781"/>
    <lineage>
        <taxon>Eukaryota</taxon>
        <taxon>Fungi</taxon>
        <taxon>Dikarya</taxon>
        <taxon>Basidiomycota</taxon>
        <taxon>Agaricomycotina</taxon>
        <taxon>Agaricomycetes</taxon>
        <taxon>Auriculariales</taxon>
        <taxon>Exidiaceae</taxon>
        <taxon>Exidia</taxon>
    </lineage>
</organism>
<dbReference type="EMBL" id="KV426300">
    <property type="protein sequence ID" value="KZV82861.1"/>
    <property type="molecule type" value="Genomic_DNA"/>
</dbReference>
<dbReference type="AlphaFoldDB" id="A0A165CPM8"/>
<dbReference type="OrthoDB" id="3059558at2759"/>
<reference evidence="2 3" key="1">
    <citation type="journal article" date="2016" name="Mol. Biol. Evol.">
        <title>Comparative Genomics of Early-Diverging Mushroom-Forming Fungi Provides Insights into the Origins of Lignocellulose Decay Capabilities.</title>
        <authorList>
            <person name="Nagy L.G."/>
            <person name="Riley R."/>
            <person name="Tritt A."/>
            <person name="Adam C."/>
            <person name="Daum C."/>
            <person name="Floudas D."/>
            <person name="Sun H."/>
            <person name="Yadav J.S."/>
            <person name="Pangilinan J."/>
            <person name="Larsson K.H."/>
            <person name="Matsuura K."/>
            <person name="Barry K."/>
            <person name="Labutti K."/>
            <person name="Kuo R."/>
            <person name="Ohm R.A."/>
            <person name="Bhattacharya S.S."/>
            <person name="Shirouzu T."/>
            <person name="Yoshinaga Y."/>
            <person name="Martin F.M."/>
            <person name="Grigoriev I.V."/>
            <person name="Hibbett D.S."/>
        </authorList>
    </citation>
    <scope>NUCLEOTIDE SEQUENCE [LARGE SCALE GENOMIC DNA]</scope>
    <source>
        <strain evidence="2 3">HHB12029</strain>
    </source>
</reference>
<gene>
    <name evidence="2" type="ORF">EXIGLDRAFT_778120</name>
</gene>
<protein>
    <submittedName>
        <fullName evidence="2">Uncharacterized protein</fullName>
    </submittedName>
</protein>
<feature type="region of interest" description="Disordered" evidence="1">
    <location>
        <begin position="500"/>
        <end position="521"/>
    </location>
</feature>
<sequence>MSLPPLSLDYFPNDREHRRFWWAGLAATPPAGPGVQPLHYPANPRPIPPAYLARAPPLEFFPQGHNPRRASPPAQLLPRPLAPLLCPPLRGPPPPPPPVRYDPPPGPPPGWPFALQGQPAGILQQPAGILQRPAAEPGDAREGEAHFDVIVPVGPPLGRGVAAQTEVIRVPGNVEPGDLLDRSCAKMNLHPSRATLGYKISNQRDAVVILRDVQAMQRAIEKFLAARARARVANRASVTLNIQNLGPPELPSAAVQQRRGTKRPGGAISLVSDPLDTTYDFPHVPNYYTCLDKLKSDLRCTDIKCNPGHDERHWCFRNKHGQLKPVTMRWLSLWAKFMAKDPESVDAKRPPHTAGFEFLQRKPTEVMQRKGPRGQGEPVAPNVTVNNYIGAAASIDSPVNSNILRPSKRINTGAQVTDLTGSDSDDDVSSDLPIRVFLQILDSESPGHDFGAFGETLAVNGITRVVHILAVDTSLFIHLIDMSPDAATILVARAKKQLAPKPPKATSSRVTVEDLDKENVF</sequence>